<feature type="domain" description="dUTPase-like" evidence="6">
    <location>
        <begin position="21"/>
        <end position="142"/>
    </location>
</feature>
<comment type="cofactor">
    <cofactor evidence="5">
        <name>Mg(2+)</name>
        <dbReference type="ChEBI" id="CHEBI:18420"/>
    </cofactor>
</comment>
<proteinExistence type="inferred from homology"/>
<evidence type="ECO:0000256" key="4">
    <source>
        <dbReference type="ARBA" id="ARBA00047686"/>
    </source>
</evidence>
<comment type="caution">
    <text evidence="7">The sequence shown here is derived from an EMBL/GenBank/DDBJ whole genome shotgun (WGS) entry which is preliminary data.</text>
</comment>
<dbReference type="EC" id="3.6.1.23" evidence="5"/>
<keyword evidence="5" id="KW-0460">Magnesium</keyword>
<reference evidence="7 8" key="1">
    <citation type="submission" date="2021-10" db="EMBL/GenBank/DDBJ databases">
        <authorList>
            <person name="Grouzdev D.S."/>
            <person name="Pantiukh K.S."/>
            <person name="Krutkina M.S."/>
        </authorList>
    </citation>
    <scope>NUCLEOTIDE SEQUENCE [LARGE SCALE GENOMIC DNA]</scope>
    <source>
        <strain evidence="7 8">Z-7514</strain>
    </source>
</reference>
<dbReference type="Pfam" id="PF00692">
    <property type="entry name" value="dUTPase"/>
    <property type="match status" value="1"/>
</dbReference>
<dbReference type="PANTHER" id="PTHR11241:SF0">
    <property type="entry name" value="DEOXYURIDINE 5'-TRIPHOSPHATE NUCLEOTIDOHYDROLASE"/>
    <property type="match status" value="1"/>
</dbReference>
<comment type="caution">
    <text evidence="5">Lacks conserved residue(s) required for the propagation of feature annotation.</text>
</comment>
<feature type="binding site" evidence="5">
    <location>
        <begin position="80"/>
        <end position="82"/>
    </location>
    <ligand>
        <name>substrate</name>
    </ligand>
</feature>
<feature type="binding site" evidence="5">
    <location>
        <begin position="63"/>
        <end position="65"/>
    </location>
    <ligand>
        <name>substrate</name>
    </ligand>
</feature>
<dbReference type="Gene3D" id="2.70.40.10">
    <property type="match status" value="1"/>
</dbReference>
<dbReference type="InterPro" id="IPR008181">
    <property type="entry name" value="dUTPase"/>
</dbReference>
<dbReference type="InterPro" id="IPR029054">
    <property type="entry name" value="dUTPase-like"/>
</dbReference>
<comment type="function">
    <text evidence="5">This enzyme is involved in nucleotide metabolism: it produces dUMP, the immediate precursor of thymidine nucleotides and it decreases the intracellular concentration of dUTP so that uracil cannot be incorporated into DNA.</text>
</comment>
<evidence type="ECO:0000256" key="5">
    <source>
        <dbReference type="HAMAP-Rule" id="MF_00116"/>
    </source>
</evidence>
<dbReference type="SUPFAM" id="SSF51283">
    <property type="entry name" value="dUTPase-like"/>
    <property type="match status" value="1"/>
</dbReference>
<evidence type="ECO:0000256" key="1">
    <source>
        <dbReference type="ARBA" id="ARBA00006581"/>
    </source>
</evidence>
<keyword evidence="5" id="KW-0479">Metal-binding</keyword>
<dbReference type="CDD" id="cd07557">
    <property type="entry name" value="trimeric_dUTPase"/>
    <property type="match status" value="1"/>
</dbReference>
<evidence type="ECO:0000256" key="3">
    <source>
        <dbReference type="ARBA" id="ARBA00023080"/>
    </source>
</evidence>
<dbReference type="GO" id="GO:0006226">
    <property type="term" value="P:dUMP biosynthetic process"/>
    <property type="evidence" value="ECO:0007669"/>
    <property type="project" value="UniProtKB-UniRule"/>
</dbReference>
<dbReference type="GO" id="GO:0046081">
    <property type="term" value="P:dUTP catabolic process"/>
    <property type="evidence" value="ECO:0007669"/>
    <property type="project" value="InterPro"/>
</dbReference>
<dbReference type="Proteomes" id="UP001199296">
    <property type="component" value="Unassembled WGS sequence"/>
</dbReference>
<dbReference type="InterPro" id="IPR033704">
    <property type="entry name" value="dUTPase_trimeric"/>
</dbReference>
<name>A0AAW4WVQ2_9FIRM</name>
<gene>
    <name evidence="5 7" type="primary">dut</name>
    <name evidence="7" type="ORF">LJ207_00705</name>
</gene>
<evidence type="ECO:0000313" key="7">
    <source>
        <dbReference type="EMBL" id="MCC3143846.1"/>
    </source>
</evidence>
<sequence length="146" mass="15984">MNIKVEKLNDKVKLPEYQHFGEDAGLDLHAAEEVLIKSGEYELIKTALKIAVPKGYAAFVYPRSGLALKHGITVLNADGVIDSGYRGEVAVILINHGPDDFKINFNDRIAQLIIQKVNLIEWEVVDDLEASERGSGGFGHTGVKGK</sequence>
<dbReference type="GO" id="GO:0004170">
    <property type="term" value="F:dUTP diphosphatase activity"/>
    <property type="evidence" value="ECO:0007669"/>
    <property type="project" value="UniProtKB-UniRule"/>
</dbReference>
<dbReference type="InterPro" id="IPR036157">
    <property type="entry name" value="dUTPase-like_sf"/>
</dbReference>
<evidence type="ECO:0000256" key="2">
    <source>
        <dbReference type="ARBA" id="ARBA00022801"/>
    </source>
</evidence>
<organism evidence="7 8">
    <name type="scientific">Halanaerobium polyolivorans</name>
    <dbReference type="NCBI Taxonomy" id="2886943"/>
    <lineage>
        <taxon>Bacteria</taxon>
        <taxon>Bacillati</taxon>
        <taxon>Bacillota</taxon>
        <taxon>Clostridia</taxon>
        <taxon>Halanaerobiales</taxon>
        <taxon>Halanaerobiaceae</taxon>
        <taxon>Halanaerobium</taxon>
    </lineage>
</organism>
<dbReference type="NCBIfam" id="TIGR00576">
    <property type="entry name" value="dut"/>
    <property type="match status" value="1"/>
</dbReference>
<accession>A0AAW4WVQ2</accession>
<dbReference type="EMBL" id="JAJFAT010000001">
    <property type="protein sequence ID" value="MCC3143846.1"/>
    <property type="molecule type" value="Genomic_DNA"/>
</dbReference>
<dbReference type="HAMAP" id="MF_00116">
    <property type="entry name" value="dUTPase_bact"/>
    <property type="match status" value="1"/>
</dbReference>
<comment type="pathway">
    <text evidence="5">Pyrimidine metabolism; dUMP biosynthesis; dUMP from dCTP (dUTP route): step 2/2.</text>
</comment>
<keyword evidence="2 5" id="KW-0378">Hydrolase</keyword>
<protein>
    <recommendedName>
        <fullName evidence="5">Deoxyuridine 5'-triphosphate nucleotidohydrolase</fullName>
        <shortName evidence="5">dUTPase</shortName>
        <ecNumber evidence="5">3.6.1.23</ecNumber>
    </recommendedName>
    <alternativeName>
        <fullName evidence="5">dUTP pyrophosphatase</fullName>
    </alternativeName>
</protein>
<dbReference type="RefSeq" id="WP_229343117.1">
    <property type="nucleotide sequence ID" value="NZ_JAJFAT010000001.1"/>
</dbReference>
<dbReference type="GO" id="GO:0000287">
    <property type="term" value="F:magnesium ion binding"/>
    <property type="evidence" value="ECO:0007669"/>
    <property type="project" value="UniProtKB-UniRule"/>
</dbReference>
<comment type="similarity">
    <text evidence="1 5">Belongs to the dUTPase family.</text>
</comment>
<feature type="binding site" evidence="5">
    <location>
        <position position="76"/>
    </location>
    <ligand>
        <name>substrate</name>
    </ligand>
</feature>
<comment type="catalytic activity">
    <reaction evidence="4 5">
        <text>dUTP + H2O = dUMP + diphosphate + H(+)</text>
        <dbReference type="Rhea" id="RHEA:10248"/>
        <dbReference type="ChEBI" id="CHEBI:15377"/>
        <dbReference type="ChEBI" id="CHEBI:15378"/>
        <dbReference type="ChEBI" id="CHEBI:33019"/>
        <dbReference type="ChEBI" id="CHEBI:61555"/>
        <dbReference type="ChEBI" id="CHEBI:246422"/>
        <dbReference type="EC" id="3.6.1.23"/>
    </reaction>
</comment>
<dbReference type="PANTHER" id="PTHR11241">
    <property type="entry name" value="DEOXYURIDINE 5'-TRIPHOSPHATE NUCLEOTIDOHYDROLASE"/>
    <property type="match status" value="1"/>
</dbReference>
<evidence type="ECO:0000259" key="6">
    <source>
        <dbReference type="Pfam" id="PF00692"/>
    </source>
</evidence>
<dbReference type="AlphaFoldDB" id="A0AAW4WVQ2"/>
<keyword evidence="3 5" id="KW-0546">Nucleotide metabolism</keyword>
<keyword evidence="8" id="KW-1185">Reference proteome</keyword>
<dbReference type="NCBIfam" id="NF001862">
    <property type="entry name" value="PRK00601.1"/>
    <property type="match status" value="1"/>
</dbReference>
<evidence type="ECO:0000313" key="8">
    <source>
        <dbReference type="Proteomes" id="UP001199296"/>
    </source>
</evidence>